<feature type="signal peptide" evidence="1">
    <location>
        <begin position="1"/>
        <end position="37"/>
    </location>
</feature>
<gene>
    <name evidence="2" type="ORF">ACFSQT_01945</name>
    <name evidence="3" type="ORF">ACFSQT_02170</name>
</gene>
<organism evidence="3 4">
    <name type="scientific">Mesorhizobium calcicola</name>
    <dbReference type="NCBI Taxonomy" id="1300310"/>
    <lineage>
        <taxon>Bacteria</taxon>
        <taxon>Pseudomonadati</taxon>
        <taxon>Pseudomonadota</taxon>
        <taxon>Alphaproteobacteria</taxon>
        <taxon>Hyphomicrobiales</taxon>
        <taxon>Phyllobacteriaceae</taxon>
        <taxon>Mesorhizobium</taxon>
    </lineage>
</organism>
<keyword evidence="1" id="KW-0732">Signal</keyword>
<protein>
    <recommendedName>
        <fullName evidence="5">Lysozyme</fullName>
    </recommendedName>
</protein>
<sequence length="248" mass="26141">MHNQRQASMRRIPMYRLYSKLSSVLAAGLLVCNSVTAAYAGAQYCERTDYSAQDITDAVKNSSLHDELKTTSCSLGGLGRFESGGNKGVYNGSCCTGIFQLNNTNIKNYAGMSRSEFGCQSLQFQVDTWAKLTNDGYNSAPVKQLIQMGTFDGQKVDGSFIAACIQLGTGNCQQMVRSGRCSGFSDINGTTICDMAKNARSMADASCQEGDTAACLGPGDFNTGGDTKLASAAPGPTGNDINVASGQV</sequence>
<name>A0ABW4W7B3_9HYPH</name>
<dbReference type="EMBL" id="JBHUGY010000003">
    <property type="protein sequence ID" value="MFD2051998.1"/>
    <property type="molecule type" value="Genomic_DNA"/>
</dbReference>
<evidence type="ECO:0000313" key="3">
    <source>
        <dbReference type="EMBL" id="MFD2051998.1"/>
    </source>
</evidence>
<dbReference type="SUPFAM" id="SSF53955">
    <property type="entry name" value="Lysozyme-like"/>
    <property type="match status" value="1"/>
</dbReference>
<reference evidence="4" key="2">
    <citation type="journal article" date="2019" name="Int. J. Syst. Evol. Microbiol.">
        <title>The Global Catalogue of Microorganisms (GCM) 10K type strain sequencing project: providing services to taxonomists for standard genome sequencing and annotation.</title>
        <authorList>
            <consortium name="The Broad Institute Genomics Platform"/>
            <consortium name="The Broad Institute Genome Sequencing Center for Infectious Disease"/>
            <person name="Wu L."/>
            <person name="Ma J."/>
        </authorList>
    </citation>
    <scope>NUCLEOTIDE SEQUENCE [LARGE SCALE GENOMIC DNA]</scope>
    <source>
        <strain evidence="4">CGMCC 1.16226</strain>
    </source>
</reference>
<accession>A0ABW4W7B3</accession>
<dbReference type="RefSeq" id="WP_379016775.1">
    <property type="nucleotide sequence ID" value="NZ_JBHUGY010000003.1"/>
</dbReference>
<evidence type="ECO:0008006" key="5">
    <source>
        <dbReference type="Google" id="ProtNLM"/>
    </source>
</evidence>
<reference evidence="3" key="3">
    <citation type="submission" date="2024-09" db="EMBL/GenBank/DDBJ databases">
        <authorList>
            <person name="Sun Q."/>
            <person name="Mori K."/>
        </authorList>
    </citation>
    <scope>NUCLEOTIDE SEQUENCE</scope>
    <source>
        <strain evidence="3">ICMP 19560</strain>
    </source>
</reference>
<proteinExistence type="predicted"/>
<evidence type="ECO:0000313" key="4">
    <source>
        <dbReference type="Proteomes" id="UP001597349"/>
    </source>
</evidence>
<feature type="chain" id="PRO_5045033439" description="Lysozyme" evidence="1">
    <location>
        <begin position="38"/>
        <end position="248"/>
    </location>
</feature>
<dbReference type="InterPro" id="IPR023346">
    <property type="entry name" value="Lysozyme-like_dom_sf"/>
</dbReference>
<dbReference type="EMBL" id="JBHUGY010000003">
    <property type="protein sequence ID" value="MFD2051962.1"/>
    <property type="molecule type" value="Genomic_DNA"/>
</dbReference>
<dbReference type="Proteomes" id="UP001597349">
    <property type="component" value="Unassembled WGS sequence"/>
</dbReference>
<reference evidence="3" key="1">
    <citation type="journal article" date="2014" name="Int. J. Syst. Evol. Microbiol.">
        <title>Complete genome of a new Firmicutes species belonging to the dominant human colonic microbiota ('Ruminococcus bicirculans') reveals two chromosomes and a selective capacity to utilize plant glucans.</title>
        <authorList>
            <consortium name="NISC Comparative Sequencing Program"/>
            <person name="Wegmann U."/>
            <person name="Louis P."/>
            <person name="Goesmann A."/>
            <person name="Henrissat B."/>
            <person name="Duncan S.H."/>
            <person name="Flint H.J."/>
        </authorList>
    </citation>
    <scope>NUCLEOTIDE SEQUENCE</scope>
    <source>
        <strain evidence="3">ICMP 19560</strain>
    </source>
</reference>
<keyword evidence="4" id="KW-1185">Reference proteome</keyword>
<comment type="caution">
    <text evidence="3">The sequence shown here is derived from an EMBL/GenBank/DDBJ whole genome shotgun (WGS) entry which is preliminary data.</text>
</comment>
<evidence type="ECO:0000313" key="2">
    <source>
        <dbReference type="EMBL" id="MFD2051962.1"/>
    </source>
</evidence>
<evidence type="ECO:0000256" key="1">
    <source>
        <dbReference type="SAM" id="SignalP"/>
    </source>
</evidence>